<sequence length="361" mass="40308">MDSSLLQWPEPIVSVQSIAETGTTIIPDRYVKPASERPVPVHTPDPSFSGNPSIPVIDLGKLAEGAAECRAAMRAISDACRNWGFFQVVNHGVEPELVRAVLATWRGFFHLPAEEKQKLANSPTTYEGYGSRLGVEKGASLDWGDYFFLHLFPFSIKNYDKWPKLPYSCRDVTDEYGRQLMRVCSTLMKVLSLSLGLEVGFLQEKFGGEEIGGCMRVNYYPKCPQPELTLGLSAHSDPGGLTVLLADERVPGLQVRKGDFWVNVHPLPGAFIVNIGDQIQVLSNAAYKSVEHRVVTNAADERLSIAFFYNPKSDLPLEPARELVTPERPQLYRAMTFEEYRMFVRKKGLRGKTQVQSLEAV</sequence>
<reference evidence="12 13" key="1">
    <citation type="journal article" date="2020" name="Nat. Food">
        <title>A phased Vanilla planifolia genome enables genetic improvement of flavour and production.</title>
        <authorList>
            <person name="Hasing T."/>
            <person name="Tang H."/>
            <person name="Brym M."/>
            <person name="Khazi F."/>
            <person name="Huang T."/>
            <person name="Chambers A.H."/>
        </authorList>
    </citation>
    <scope>NUCLEOTIDE SEQUENCE [LARGE SCALE GENOMIC DNA]</scope>
    <source>
        <tissue evidence="12">Leaf</tissue>
    </source>
</reference>
<gene>
    <name evidence="12" type="ORF">HPP92_019009</name>
</gene>
<dbReference type="Proteomes" id="UP000636800">
    <property type="component" value="Unassembled WGS sequence"/>
</dbReference>
<evidence type="ECO:0000313" key="13">
    <source>
        <dbReference type="Proteomes" id="UP000636800"/>
    </source>
</evidence>
<dbReference type="GO" id="GO:1900366">
    <property type="term" value="P:negative regulation of defense response to insect"/>
    <property type="evidence" value="ECO:0007669"/>
    <property type="project" value="UniProtKB-ARBA"/>
</dbReference>
<dbReference type="SUPFAM" id="SSF51197">
    <property type="entry name" value="Clavaminate synthase-like"/>
    <property type="match status" value="1"/>
</dbReference>
<keyword evidence="6" id="KW-0611">Plant defense</keyword>
<evidence type="ECO:0000313" key="12">
    <source>
        <dbReference type="EMBL" id="KAG0467429.1"/>
    </source>
</evidence>
<dbReference type="GO" id="GO:0016491">
    <property type="term" value="F:oxidoreductase activity"/>
    <property type="evidence" value="ECO:0007669"/>
    <property type="project" value="UniProtKB-KW"/>
</dbReference>
<dbReference type="Pfam" id="PF03171">
    <property type="entry name" value="2OG-FeII_Oxy"/>
    <property type="match status" value="1"/>
</dbReference>
<dbReference type="EMBL" id="JADCNL010000009">
    <property type="protein sequence ID" value="KAG0467429.1"/>
    <property type="molecule type" value="Genomic_DNA"/>
</dbReference>
<protein>
    <recommendedName>
        <fullName evidence="11">Fe2OG dioxygenase domain-containing protein</fullName>
    </recommendedName>
</protein>
<dbReference type="PANTHER" id="PTHR47991">
    <property type="entry name" value="OXOGLUTARATE/IRON-DEPENDENT DIOXYGENASE"/>
    <property type="match status" value="1"/>
</dbReference>
<evidence type="ECO:0000256" key="8">
    <source>
        <dbReference type="ARBA" id="ARBA00023004"/>
    </source>
</evidence>
<comment type="caution">
    <text evidence="12">The sequence shown here is derived from an EMBL/GenBank/DDBJ whole genome shotgun (WGS) entry which is preliminary data.</text>
</comment>
<evidence type="ECO:0000256" key="7">
    <source>
        <dbReference type="ARBA" id="ARBA00023002"/>
    </source>
</evidence>
<dbReference type="PRINTS" id="PR00682">
    <property type="entry name" value="IPNSYNTHASE"/>
</dbReference>
<feature type="domain" description="Fe2OG dioxygenase" evidence="11">
    <location>
        <begin position="210"/>
        <end position="311"/>
    </location>
</feature>
<evidence type="ECO:0000256" key="5">
    <source>
        <dbReference type="ARBA" id="ARBA00022819"/>
    </source>
</evidence>
<evidence type="ECO:0000256" key="2">
    <source>
        <dbReference type="ARBA" id="ARBA00001961"/>
    </source>
</evidence>
<dbReference type="InterPro" id="IPR044861">
    <property type="entry name" value="IPNS-like_FE2OG_OXY"/>
</dbReference>
<dbReference type="InterPro" id="IPR050295">
    <property type="entry name" value="Plant_2OG-oxidoreductases"/>
</dbReference>
<dbReference type="Pfam" id="PF14226">
    <property type="entry name" value="DIOX_N"/>
    <property type="match status" value="1"/>
</dbReference>
<keyword evidence="7 10" id="KW-0560">Oxidoreductase</keyword>
<keyword evidence="13" id="KW-1185">Reference proteome</keyword>
<dbReference type="InterPro" id="IPR026992">
    <property type="entry name" value="DIOX_N"/>
</dbReference>
<evidence type="ECO:0000256" key="3">
    <source>
        <dbReference type="ARBA" id="ARBA00008056"/>
    </source>
</evidence>
<dbReference type="AlphaFoldDB" id="A0A835QD55"/>
<dbReference type="GO" id="GO:1900150">
    <property type="term" value="P:regulation of defense response to fungus"/>
    <property type="evidence" value="ECO:0007669"/>
    <property type="project" value="UniProtKB-ARBA"/>
</dbReference>
<evidence type="ECO:0000256" key="9">
    <source>
        <dbReference type="ARBA" id="ARBA00052139"/>
    </source>
</evidence>
<dbReference type="GO" id="GO:2000022">
    <property type="term" value="P:regulation of jasmonic acid mediated signaling pathway"/>
    <property type="evidence" value="ECO:0007669"/>
    <property type="project" value="UniProtKB-ARBA"/>
</dbReference>
<dbReference type="Gene3D" id="2.60.120.330">
    <property type="entry name" value="B-lactam Antibiotic, Isopenicillin N Synthase, Chain"/>
    <property type="match status" value="1"/>
</dbReference>
<organism evidence="12 13">
    <name type="scientific">Vanilla planifolia</name>
    <name type="common">Vanilla</name>
    <dbReference type="NCBI Taxonomy" id="51239"/>
    <lineage>
        <taxon>Eukaryota</taxon>
        <taxon>Viridiplantae</taxon>
        <taxon>Streptophyta</taxon>
        <taxon>Embryophyta</taxon>
        <taxon>Tracheophyta</taxon>
        <taxon>Spermatophyta</taxon>
        <taxon>Magnoliopsida</taxon>
        <taxon>Liliopsida</taxon>
        <taxon>Asparagales</taxon>
        <taxon>Orchidaceae</taxon>
        <taxon>Vanilloideae</taxon>
        <taxon>Vanilleae</taxon>
        <taxon>Vanilla</taxon>
    </lineage>
</organism>
<evidence type="ECO:0000256" key="4">
    <source>
        <dbReference type="ARBA" id="ARBA00022723"/>
    </source>
</evidence>
<keyword evidence="4 10" id="KW-0479">Metal-binding</keyword>
<comment type="similarity">
    <text evidence="3 10">Belongs to the iron/ascorbate-dependent oxidoreductase family.</text>
</comment>
<dbReference type="GO" id="GO:0120091">
    <property type="term" value="F:jasmonic acid hydrolase"/>
    <property type="evidence" value="ECO:0007669"/>
    <property type="project" value="UniProtKB-ARBA"/>
</dbReference>
<dbReference type="GO" id="GO:0006952">
    <property type="term" value="P:defense response"/>
    <property type="evidence" value="ECO:0007669"/>
    <property type="project" value="UniProtKB-KW"/>
</dbReference>
<evidence type="ECO:0000259" key="11">
    <source>
        <dbReference type="PROSITE" id="PS51471"/>
    </source>
</evidence>
<dbReference type="InterPro" id="IPR005123">
    <property type="entry name" value="Oxoglu/Fe-dep_dioxygenase_dom"/>
</dbReference>
<comment type="cofactor">
    <cofactor evidence="1">
        <name>Fe(2+)</name>
        <dbReference type="ChEBI" id="CHEBI:29033"/>
    </cofactor>
</comment>
<dbReference type="FunFam" id="2.60.120.330:FF:000008">
    <property type="entry name" value="Jasmonate-regulated gene 21"/>
    <property type="match status" value="1"/>
</dbReference>
<evidence type="ECO:0000256" key="1">
    <source>
        <dbReference type="ARBA" id="ARBA00001954"/>
    </source>
</evidence>
<comment type="cofactor">
    <cofactor evidence="2">
        <name>L-ascorbate</name>
        <dbReference type="ChEBI" id="CHEBI:38290"/>
    </cofactor>
</comment>
<dbReference type="PROSITE" id="PS51471">
    <property type="entry name" value="FE2OG_OXY"/>
    <property type="match status" value="1"/>
</dbReference>
<dbReference type="GO" id="GO:0046872">
    <property type="term" value="F:metal ion binding"/>
    <property type="evidence" value="ECO:0007669"/>
    <property type="project" value="UniProtKB-KW"/>
</dbReference>
<evidence type="ECO:0000256" key="6">
    <source>
        <dbReference type="ARBA" id="ARBA00022821"/>
    </source>
</evidence>
<comment type="catalytic activity">
    <reaction evidence="9">
        <text>jasmonate + 2-oxoglutarate + O2 = (1R,2R)-12-hydroxyjasmonate + succinate + CO2</text>
        <dbReference type="Rhea" id="RHEA:67144"/>
        <dbReference type="ChEBI" id="CHEBI:15379"/>
        <dbReference type="ChEBI" id="CHEBI:16526"/>
        <dbReference type="ChEBI" id="CHEBI:16810"/>
        <dbReference type="ChEBI" id="CHEBI:30031"/>
        <dbReference type="ChEBI" id="CHEBI:58431"/>
        <dbReference type="ChEBI" id="CHEBI:132022"/>
    </reaction>
    <physiologicalReaction direction="left-to-right" evidence="9">
        <dbReference type="Rhea" id="RHEA:67145"/>
    </physiologicalReaction>
</comment>
<keyword evidence="8 10" id="KW-0408">Iron</keyword>
<proteinExistence type="inferred from homology"/>
<evidence type="ECO:0000256" key="10">
    <source>
        <dbReference type="RuleBase" id="RU003682"/>
    </source>
</evidence>
<keyword evidence="5" id="KW-1184">Jasmonic acid signaling pathway</keyword>
<accession>A0A835QD55</accession>
<dbReference type="OrthoDB" id="1892230at2759"/>
<dbReference type="InterPro" id="IPR027443">
    <property type="entry name" value="IPNS-like_sf"/>
</dbReference>
<name>A0A835QD55_VANPL</name>